<keyword evidence="3 5" id="KW-1133">Transmembrane helix</keyword>
<sequence>MNSTALVCTAVLGLLLFLLGLAISVVRTHDRTLTGPAPEPDRLLTKLVRAHGNTAEYAPFFAVLFLYLGSRNPTDWQLWCMVGATVCRVLLVIALLAWPTMSKPNPARAIGALGTYGFGVALCVALLTGH</sequence>
<evidence type="ECO:0000313" key="8">
    <source>
        <dbReference type="Proteomes" id="UP000077961"/>
    </source>
</evidence>
<dbReference type="OrthoDB" id="8537976at2"/>
<evidence type="ECO:0000256" key="5">
    <source>
        <dbReference type="SAM" id="Phobius"/>
    </source>
</evidence>
<dbReference type="RefSeq" id="WP_064267246.1">
    <property type="nucleotide sequence ID" value="NZ_LXJZ01000110.1"/>
</dbReference>
<evidence type="ECO:0000256" key="3">
    <source>
        <dbReference type="ARBA" id="ARBA00022989"/>
    </source>
</evidence>
<proteinExistence type="predicted"/>
<dbReference type="InterPro" id="IPR001129">
    <property type="entry name" value="Membr-assoc_MAPEG"/>
</dbReference>
<evidence type="ECO:0000256" key="1">
    <source>
        <dbReference type="ARBA" id="ARBA00004370"/>
    </source>
</evidence>
<comment type="subcellular location">
    <subcellularLocation>
        <location evidence="1">Membrane</location>
    </subcellularLocation>
</comment>
<evidence type="ECO:0000256" key="4">
    <source>
        <dbReference type="ARBA" id="ARBA00023136"/>
    </source>
</evidence>
<dbReference type="STRING" id="1462993.A6V36_25415"/>
<keyword evidence="2 5" id="KW-0812">Transmembrane</keyword>
<dbReference type="InterPro" id="IPR023352">
    <property type="entry name" value="MAPEG-like_dom_sf"/>
</dbReference>
<accession>A0A1A9NBI7</accession>
<comment type="caution">
    <text evidence="7">The sequence shown here is derived from an EMBL/GenBank/DDBJ whole genome shotgun (WGS) entry which is preliminary data.</text>
</comment>
<dbReference type="EMBL" id="LXKA01000143">
    <property type="protein sequence ID" value="OAJ63185.1"/>
    <property type="molecule type" value="Genomic_DNA"/>
</dbReference>
<feature type="transmembrane region" description="Helical" evidence="5">
    <location>
        <begin position="76"/>
        <end position="98"/>
    </location>
</feature>
<reference evidence="8 9" key="1">
    <citation type="submission" date="2016-04" db="EMBL/GenBank/DDBJ databases">
        <title>Reclassification of Paraburkholderia panaciterrae (Farh et al. 2015) Dobritsa &amp; Samadpour 2016 as a later homotypic synonym of Paraburkholderia ginsengiterrae (Farh et al. 2015) Dobritsa &amp; Samadpour 2016.</title>
        <authorList>
            <person name="Dobritsa A.P."/>
            <person name="Kutumbaka K."/>
            <person name="Samadpour M."/>
        </authorList>
    </citation>
    <scope>NUCLEOTIDE SEQUENCE [LARGE SCALE GENOMIC DNA]</scope>
    <source>
        <strain evidence="7 9">DCY85</strain>
        <strain evidence="6 8">DCY85-1</strain>
    </source>
</reference>
<organism evidence="7 9">
    <name type="scientific">Paraburkholderia ginsengiterrae</name>
    <dbReference type="NCBI Taxonomy" id="1462993"/>
    <lineage>
        <taxon>Bacteria</taxon>
        <taxon>Pseudomonadati</taxon>
        <taxon>Pseudomonadota</taxon>
        <taxon>Betaproteobacteria</taxon>
        <taxon>Burkholderiales</taxon>
        <taxon>Burkholderiaceae</taxon>
        <taxon>Paraburkholderia</taxon>
    </lineage>
</organism>
<dbReference type="SUPFAM" id="SSF161084">
    <property type="entry name" value="MAPEG domain-like"/>
    <property type="match status" value="1"/>
</dbReference>
<dbReference type="GO" id="GO:0016020">
    <property type="term" value="C:membrane"/>
    <property type="evidence" value="ECO:0007669"/>
    <property type="project" value="UniProtKB-SubCell"/>
</dbReference>
<dbReference type="Proteomes" id="UP000078116">
    <property type="component" value="Unassembled WGS sequence"/>
</dbReference>
<dbReference type="EMBL" id="LXJZ01000110">
    <property type="protein sequence ID" value="OAJ60051.1"/>
    <property type="molecule type" value="Genomic_DNA"/>
</dbReference>
<keyword evidence="4 5" id="KW-0472">Membrane</keyword>
<evidence type="ECO:0000313" key="7">
    <source>
        <dbReference type="EMBL" id="OAJ63185.1"/>
    </source>
</evidence>
<dbReference type="Pfam" id="PF01124">
    <property type="entry name" value="MAPEG"/>
    <property type="match status" value="1"/>
</dbReference>
<keyword evidence="8" id="KW-1185">Reference proteome</keyword>
<name>A0A1A9NBI7_9BURK</name>
<gene>
    <name evidence="6" type="ORF">A6V36_25415</name>
    <name evidence="7" type="ORF">A6V37_21250</name>
</gene>
<protein>
    <recommendedName>
        <fullName evidence="10">MAPEG family protein</fullName>
    </recommendedName>
</protein>
<evidence type="ECO:0000313" key="9">
    <source>
        <dbReference type="Proteomes" id="UP000078116"/>
    </source>
</evidence>
<dbReference type="Gene3D" id="1.20.120.550">
    <property type="entry name" value="Membrane associated eicosanoid/glutathione metabolism-like domain"/>
    <property type="match status" value="1"/>
</dbReference>
<evidence type="ECO:0000313" key="6">
    <source>
        <dbReference type="EMBL" id="OAJ60051.1"/>
    </source>
</evidence>
<evidence type="ECO:0008006" key="10">
    <source>
        <dbReference type="Google" id="ProtNLM"/>
    </source>
</evidence>
<evidence type="ECO:0000256" key="2">
    <source>
        <dbReference type="ARBA" id="ARBA00022692"/>
    </source>
</evidence>
<dbReference type="AlphaFoldDB" id="A0A1A9NBI7"/>
<dbReference type="Proteomes" id="UP000077961">
    <property type="component" value="Unassembled WGS sequence"/>
</dbReference>
<feature type="transmembrane region" description="Helical" evidence="5">
    <location>
        <begin position="110"/>
        <end position="129"/>
    </location>
</feature>